<comment type="caution">
    <text evidence="2">The sequence shown here is derived from an EMBL/GenBank/DDBJ whole genome shotgun (WGS) entry which is preliminary data.</text>
</comment>
<proteinExistence type="predicted"/>
<evidence type="ECO:0000256" key="1">
    <source>
        <dbReference type="SAM" id="Phobius"/>
    </source>
</evidence>
<gene>
    <name evidence="2" type="ORF">GCM10009682_40610</name>
</gene>
<keyword evidence="1" id="KW-0472">Membrane</keyword>
<feature type="transmembrane region" description="Helical" evidence="1">
    <location>
        <begin position="51"/>
        <end position="74"/>
    </location>
</feature>
<keyword evidence="3" id="KW-1185">Reference proteome</keyword>
<keyword evidence="1" id="KW-0812">Transmembrane</keyword>
<accession>A0ABN2M9U8</accession>
<sequence length="198" mass="21210">MRNDNVAVSDDSGGYEYGDDTGHPDALFLLGCIVATVLGISLLIARSALDLGVWSVIVGFVCLGLATPFVFFFLGRHVAVPADRLVFYFGYALPGIALVAIGTIVWHVGLTSEIARKGWGILIIFGLVWLVSFLGGGIGRFWWLRRNGHSGVPHSPDEHVDVGEPTRRGWTSFEWASLLVAVAGTAASIAAVLVEVMN</sequence>
<name>A0ABN2M9U8_9ACTN</name>
<feature type="transmembrane region" description="Helical" evidence="1">
    <location>
        <begin position="175"/>
        <end position="194"/>
    </location>
</feature>
<feature type="transmembrane region" description="Helical" evidence="1">
    <location>
        <begin position="121"/>
        <end position="143"/>
    </location>
</feature>
<feature type="transmembrane region" description="Helical" evidence="1">
    <location>
        <begin position="26"/>
        <end position="44"/>
    </location>
</feature>
<organism evidence="2 3">
    <name type="scientific">Luedemannella flava</name>
    <dbReference type="NCBI Taxonomy" id="349316"/>
    <lineage>
        <taxon>Bacteria</taxon>
        <taxon>Bacillati</taxon>
        <taxon>Actinomycetota</taxon>
        <taxon>Actinomycetes</taxon>
        <taxon>Micromonosporales</taxon>
        <taxon>Micromonosporaceae</taxon>
        <taxon>Luedemannella</taxon>
    </lineage>
</organism>
<dbReference type="EMBL" id="BAAALT010000136">
    <property type="protein sequence ID" value="GAA1815573.1"/>
    <property type="molecule type" value="Genomic_DNA"/>
</dbReference>
<keyword evidence="1" id="KW-1133">Transmembrane helix</keyword>
<protein>
    <submittedName>
        <fullName evidence="2">Uncharacterized protein</fullName>
    </submittedName>
</protein>
<evidence type="ECO:0000313" key="3">
    <source>
        <dbReference type="Proteomes" id="UP001500218"/>
    </source>
</evidence>
<evidence type="ECO:0000313" key="2">
    <source>
        <dbReference type="EMBL" id="GAA1815573.1"/>
    </source>
</evidence>
<reference evidence="2 3" key="1">
    <citation type="journal article" date="2019" name="Int. J. Syst. Evol. Microbiol.">
        <title>The Global Catalogue of Microorganisms (GCM) 10K type strain sequencing project: providing services to taxonomists for standard genome sequencing and annotation.</title>
        <authorList>
            <consortium name="The Broad Institute Genomics Platform"/>
            <consortium name="The Broad Institute Genome Sequencing Center for Infectious Disease"/>
            <person name="Wu L."/>
            <person name="Ma J."/>
        </authorList>
    </citation>
    <scope>NUCLEOTIDE SEQUENCE [LARGE SCALE GENOMIC DNA]</scope>
    <source>
        <strain evidence="2 3">JCM 13250</strain>
    </source>
</reference>
<feature type="transmembrane region" description="Helical" evidence="1">
    <location>
        <begin position="86"/>
        <end position="109"/>
    </location>
</feature>
<dbReference type="Proteomes" id="UP001500218">
    <property type="component" value="Unassembled WGS sequence"/>
</dbReference>